<organism evidence="1 2">
    <name type="scientific">Saccharopolyspora mangrovi</name>
    <dbReference type="NCBI Taxonomy" id="3082379"/>
    <lineage>
        <taxon>Bacteria</taxon>
        <taxon>Bacillati</taxon>
        <taxon>Actinomycetota</taxon>
        <taxon>Actinomycetes</taxon>
        <taxon>Pseudonocardiales</taxon>
        <taxon>Pseudonocardiaceae</taxon>
        <taxon>Saccharopolyspora</taxon>
    </lineage>
</organism>
<dbReference type="RefSeq" id="WP_324267622.1">
    <property type="nucleotide sequence ID" value="NZ_JAWLNX010000016.1"/>
</dbReference>
<dbReference type="Proteomes" id="UP001327093">
    <property type="component" value="Unassembled WGS sequence"/>
</dbReference>
<proteinExistence type="predicted"/>
<protein>
    <submittedName>
        <fullName evidence="1">Uncharacterized protein</fullName>
    </submittedName>
</protein>
<reference evidence="1 2" key="1">
    <citation type="submission" date="2023-10" db="EMBL/GenBank/DDBJ databases">
        <title>Saccharopolyspora sp. nov., isolated from mangrove soil.</title>
        <authorList>
            <person name="Lu Y."/>
            <person name="Liu W."/>
        </authorList>
    </citation>
    <scope>NUCLEOTIDE SEQUENCE [LARGE SCALE GENOMIC DNA]</scope>
    <source>
        <strain evidence="1 2">S2-29</strain>
    </source>
</reference>
<comment type="caution">
    <text evidence="1">The sequence shown here is derived from an EMBL/GenBank/DDBJ whole genome shotgun (WGS) entry which is preliminary data.</text>
</comment>
<name>A0ABU6AF95_9PSEU</name>
<dbReference type="EMBL" id="JAWLNX010000016">
    <property type="protein sequence ID" value="MEB3370138.1"/>
    <property type="molecule type" value="Genomic_DNA"/>
</dbReference>
<sequence>MLVLKNYLGRKTAQPPKWLGELLSATPVAGLKTGLPVILAMPSDILSMLTVGANLEHHKAGFGAALPFIFFVWARAMRLGAPMPHSRTQLWTWVSPRGTTRLRVA</sequence>
<accession>A0ABU6AF95</accession>
<gene>
    <name evidence="1" type="ORF">R4I43_22275</name>
</gene>
<keyword evidence="2" id="KW-1185">Reference proteome</keyword>
<evidence type="ECO:0000313" key="1">
    <source>
        <dbReference type="EMBL" id="MEB3370138.1"/>
    </source>
</evidence>
<evidence type="ECO:0000313" key="2">
    <source>
        <dbReference type="Proteomes" id="UP001327093"/>
    </source>
</evidence>